<sequence>MHNSFFRFIIVMILGITISFLAAISIPSNFLYLSRGRVVAEQTAPCLVKDERSGGRIIPKAAIVHKPKGKGVRIIKGVYEPQEDVKEGDHICENRRLSVPGTSDKSAGANLGFVSQFDNKIDGYLAVVGFSNVSSEYFYPCAAAGSTLLGWKYTDSIRIGMKSFGSENEYGCPEVLYSPEGTIIPIGSSAKPNGIERIAYTRQKQSRKDRKVASVHLRQYCSVVANSGKEWNVNLSQDGYREDTVENVCRQAIENCQEKSGEICSIVSQGDWKYHVSNPYFREVNILLQCSGNRKYYKKGTGEEVYDLWSQLELEAQGEGATSCALYVYGNDEVLITPESNKRTLVHTDSFDNGFVIHTLIGTVEITPPGNPVEVEPILLEVGERYRFIYDTSIAEPQQLSNSERKEVLELPVVQAFLNLANWKVEIHPEIIEYQKALNEQFLKSSAVQVERIEVDGVDIWKTEIDLNNPNTIVTLVKQSDVQQAGSFTQFAKNSKAALIASGTFEDRNATNWTMISEGKTIEGERSKNWSNYTVLGLRSGNQAEMFARPDVPEWDEYWFAITGHPRLVSGGNPGITEVVSAPDEDFIKGDQYRAAIGFSSKEKKLYHIVTNDPIPLNRLAKIMHLIGCDQAMNLEGGGGMVLACKGDSPECNGTPLVSGEVRSPLIVVYDAQHRDERITQAWELFQASDRLPESQLQRGFEHFRRGLLKFTKATSLI</sequence>
<dbReference type="InterPro" id="IPR018711">
    <property type="entry name" value="NAGPA"/>
</dbReference>
<gene>
    <name evidence="3" type="ORF">F6J89_12850</name>
</gene>
<evidence type="ECO:0000259" key="2">
    <source>
        <dbReference type="Pfam" id="PF09992"/>
    </source>
</evidence>
<proteinExistence type="predicted"/>
<dbReference type="GO" id="GO:0016798">
    <property type="term" value="F:hydrolase activity, acting on glycosyl bonds"/>
    <property type="evidence" value="ECO:0007669"/>
    <property type="project" value="UniProtKB-KW"/>
</dbReference>
<dbReference type="Pfam" id="PF09992">
    <property type="entry name" value="NAGPA"/>
    <property type="match status" value="1"/>
</dbReference>
<feature type="transmembrane region" description="Helical" evidence="1">
    <location>
        <begin position="6"/>
        <end position="27"/>
    </location>
</feature>
<feature type="domain" description="Phosphodiester glycosidase" evidence="2">
    <location>
        <begin position="500"/>
        <end position="647"/>
    </location>
</feature>
<keyword evidence="1" id="KW-0472">Membrane</keyword>
<protein>
    <submittedName>
        <fullName evidence="3">Phosphodiester glycosidase family protein</fullName>
    </submittedName>
</protein>
<organism evidence="3">
    <name type="scientific">Symploca sp. SIO1C4</name>
    <dbReference type="NCBI Taxonomy" id="2607765"/>
    <lineage>
        <taxon>Bacteria</taxon>
        <taxon>Bacillati</taxon>
        <taxon>Cyanobacteriota</taxon>
        <taxon>Cyanophyceae</taxon>
        <taxon>Coleofasciculales</taxon>
        <taxon>Coleofasciculaceae</taxon>
        <taxon>Symploca</taxon>
    </lineage>
</organism>
<comment type="caution">
    <text evidence="3">The sequence shown here is derived from an EMBL/GenBank/DDBJ whole genome shotgun (WGS) entry which is preliminary data.</text>
</comment>
<keyword evidence="3" id="KW-0378">Hydrolase</keyword>
<dbReference type="EMBL" id="JAAHFQ010000220">
    <property type="protein sequence ID" value="NER28487.1"/>
    <property type="molecule type" value="Genomic_DNA"/>
</dbReference>
<accession>A0A6B3N9Z4</accession>
<reference evidence="3" key="1">
    <citation type="submission" date="2019-11" db="EMBL/GenBank/DDBJ databases">
        <title>Genomic insights into an expanded diversity of filamentous marine cyanobacteria reveals the extraordinary biosynthetic potential of Moorea and Okeania.</title>
        <authorList>
            <person name="Ferreira Leao T."/>
            <person name="Wang M."/>
            <person name="Moss N."/>
            <person name="Da Silva R."/>
            <person name="Sanders J."/>
            <person name="Nurk S."/>
            <person name="Gurevich A."/>
            <person name="Humphrey G."/>
            <person name="Reher R."/>
            <person name="Zhu Q."/>
            <person name="Belda-Ferre P."/>
            <person name="Glukhov E."/>
            <person name="Rex R."/>
            <person name="Dorrestein P.C."/>
            <person name="Knight R."/>
            <person name="Pevzner P."/>
            <person name="Gerwick W.H."/>
            <person name="Gerwick L."/>
        </authorList>
    </citation>
    <scope>NUCLEOTIDE SEQUENCE</scope>
    <source>
        <strain evidence="3">SIO1C4</strain>
    </source>
</reference>
<evidence type="ECO:0000313" key="3">
    <source>
        <dbReference type="EMBL" id="NER28487.1"/>
    </source>
</evidence>
<keyword evidence="3" id="KW-0326">Glycosidase</keyword>
<keyword evidence="1" id="KW-0812">Transmembrane</keyword>
<name>A0A6B3N9Z4_9CYAN</name>
<dbReference type="AlphaFoldDB" id="A0A6B3N9Z4"/>
<keyword evidence="1" id="KW-1133">Transmembrane helix</keyword>
<evidence type="ECO:0000256" key="1">
    <source>
        <dbReference type="SAM" id="Phobius"/>
    </source>
</evidence>